<feature type="domain" description="Amidohydrolase 3" evidence="1">
    <location>
        <begin position="54"/>
        <end position="492"/>
    </location>
</feature>
<keyword evidence="3" id="KW-1185">Reference proteome</keyword>
<dbReference type="OrthoDB" id="3238066at2"/>
<organism evidence="2 3">
    <name type="scientific">Microbacterium mitrae</name>
    <dbReference type="NCBI Taxonomy" id="664640"/>
    <lineage>
        <taxon>Bacteria</taxon>
        <taxon>Bacillati</taxon>
        <taxon>Actinomycetota</taxon>
        <taxon>Actinomycetes</taxon>
        <taxon>Micrococcales</taxon>
        <taxon>Microbacteriaceae</taxon>
        <taxon>Microbacterium</taxon>
    </lineage>
</organism>
<dbReference type="GO" id="GO:0016810">
    <property type="term" value="F:hydrolase activity, acting on carbon-nitrogen (but not peptide) bonds"/>
    <property type="evidence" value="ECO:0007669"/>
    <property type="project" value="InterPro"/>
</dbReference>
<dbReference type="SUPFAM" id="SSF51556">
    <property type="entry name" value="Metallo-dependent hydrolases"/>
    <property type="match status" value="1"/>
</dbReference>
<dbReference type="InterPro" id="IPR032466">
    <property type="entry name" value="Metal_Hydrolase"/>
</dbReference>
<protein>
    <submittedName>
        <fullName evidence="2">Amidohydrolase family protein</fullName>
    </submittedName>
</protein>
<keyword evidence="2" id="KW-0378">Hydrolase</keyword>
<evidence type="ECO:0000313" key="3">
    <source>
        <dbReference type="Proteomes" id="UP000321196"/>
    </source>
</evidence>
<dbReference type="Gene3D" id="2.30.40.10">
    <property type="entry name" value="Urease, subunit C, domain 1"/>
    <property type="match status" value="1"/>
</dbReference>
<dbReference type="Gene3D" id="3.20.20.140">
    <property type="entry name" value="Metal-dependent hydrolases"/>
    <property type="match status" value="1"/>
</dbReference>
<dbReference type="RefSeq" id="WP_147824519.1">
    <property type="nucleotide sequence ID" value="NZ_BAAARG010000001.1"/>
</dbReference>
<reference evidence="2 3" key="1">
    <citation type="submission" date="2019-08" db="EMBL/GenBank/DDBJ databases">
        <authorList>
            <person name="Dong K."/>
        </authorList>
    </citation>
    <scope>NUCLEOTIDE SEQUENCE [LARGE SCALE GENOMIC DNA]</scope>
    <source>
        <strain evidence="2 3">M4-8</strain>
    </source>
</reference>
<sequence length="495" mass="52260">MIALGTLPVAVRNARISGPTRQYVPFDDVCDIVIRGGKIADFSPVGALRHDGPVWDAEGSWVMPGLWDHHIHSTPTALSALRTDVYGATSAREAAHRLSAVAPGADGRRVGVRMRDALWSDAPSLAMLDEAAGAVPTYLINMDLHSVWMNTAAFTREGIPASPTGIVQEDIAFEVGRRLGDLDVELLDAAVSEVADRAAARGIVGLIDYDFGWNLVPWARRAADGFDAVRVQFGVYPHDLVRAIAEGVATGDVVDERGLITVGALKAISDGSLGTRTAACSHPYPDRSSGMLAIDPDELVDLMTTATGAGFACAIHAIGDVANSHALDAFAATGAWGSIEHAQLVSRVDLPRFARAGVAASVQPTHAVDDRDLADREWAHQPGAAYPLRSLHDAGANLLFGSDSPVAPLDPWLAIANAVERTDDEREAWLGHERLDVATALAASIAGSQHEPLMEIGAAADLVFCGDDPYAATGTQLRHMAVNATLLGGRFTHLG</sequence>
<evidence type="ECO:0000259" key="1">
    <source>
        <dbReference type="Pfam" id="PF07969"/>
    </source>
</evidence>
<dbReference type="InterPro" id="IPR013108">
    <property type="entry name" value="Amidohydro_3"/>
</dbReference>
<comment type="caution">
    <text evidence="2">The sequence shown here is derived from an EMBL/GenBank/DDBJ whole genome shotgun (WGS) entry which is preliminary data.</text>
</comment>
<dbReference type="AlphaFoldDB" id="A0A5C8HRE0"/>
<dbReference type="PANTHER" id="PTHR22642">
    <property type="entry name" value="IMIDAZOLONEPROPIONASE"/>
    <property type="match status" value="1"/>
</dbReference>
<proteinExistence type="predicted"/>
<gene>
    <name evidence="2" type="ORF">FVP60_01585</name>
</gene>
<dbReference type="PANTHER" id="PTHR22642:SF2">
    <property type="entry name" value="PROTEIN LONG AFTER FAR-RED 3"/>
    <property type="match status" value="1"/>
</dbReference>
<accession>A0A5C8HRE0</accession>
<dbReference type="EMBL" id="VRSW01000001">
    <property type="protein sequence ID" value="TXK05708.1"/>
    <property type="molecule type" value="Genomic_DNA"/>
</dbReference>
<dbReference type="SUPFAM" id="SSF51338">
    <property type="entry name" value="Composite domain of metallo-dependent hydrolases"/>
    <property type="match status" value="1"/>
</dbReference>
<name>A0A5C8HRE0_9MICO</name>
<dbReference type="Pfam" id="PF07969">
    <property type="entry name" value="Amidohydro_3"/>
    <property type="match status" value="1"/>
</dbReference>
<evidence type="ECO:0000313" key="2">
    <source>
        <dbReference type="EMBL" id="TXK05708.1"/>
    </source>
</evidence>
<dbReference type="Proteomes" id="UP000321196">
    <property type="component" value="Unassembled WGS sequence"/>
</dbReference>
<dbReference type="Gene3D" id="3.10.310.70">
    <property type="match status" value="1"/>
</dbReference>
<dbReference type="InterPro" id="IPR011059">
    <property type="entry name" value="Metal-dep_hydrolase_composite"/>
</dbReference>